<dbReference type="GO" id="GO:0003700">
    <property type="term" value="F:DNA-binding transcription factor activity"/>
    <property type="evidence" value="ECO:0007669"/>
    <property type="project" value="InterPro"/>
</dbReference>
<gene>
    <name evidence="7" type="ORF">NJQ99_10185</name>
</gene>
<dbReference type="PROSITE" id="PS50949">
    <property type="entry name" value="HTH_GNTR"/>
    <property type="match status" value="1"/>
</dbReference>
<dbReference type="Pfam" id="PF00155">
    <property type="entry name" value="Aminotran_1_2"/>
    <property type="match status" value="1"/>
</dbReference>
<dbReference type="Gene3D" id="3.40.640.10">
    <property type="entry name" value="Type I PLP-dependent aspartate aminotransferase-like (Major domain)"/>
    <property type="match status" value="1"/>
</dbReference>
<dbReference type="PANTHER" id="PTHR46577:SF1">
    <property type="entry name" value="HTH-TYPE TRANSCRIPTIONAL REGULATORY PROTEIN GABR"/>
    <property type="match status" value="1"/>
</dbReference>
<keyword evidence="5" id="KW-0804">Transcription</keyword>
<dbReference type="Proteomes" id="UP001055804">
    <property type="component" value="Unassembled WGS sequence"/>
</dbReference>
<keyword evidence="2" id="KW-0663">Pyridoxal phosphate</keyword>
<feature type="domain" description="HTH gntR-type" evidence="6">
    <location>
        <begin position="29"/>
        <end position="97"/>
    </location>
</feature>
<dbReference type="AlphaFoldDB" id="A0A9J6PG30"/>
<dbReference type="Gene3D" id="1.10.10.10">
    <property type="entry name" value="Winged helix-like DNA-binding domain superfamily/Winged helix DNA-binding domain"/>
    <property type="match status" value="1"/>
</dbReference>
<dbReference type="SMART" id="SM00345">
    <property type="entry name" value="HTH_GNTR"/>
    <property type="match status" value="1"/>
</dbReference>
<evidence type="ECO:0000256" key="4">
    <source>
        <dbReference type="ARBA" id="ARBA00023125"/>
    </source>
</evidence>
<dbReference type="EMBL" id="JAMZFT010000002">
    <property type="protein sequence ID" value="MCP1336776.1"/>
    <property type="molecule type" value="Genomic_DNA"/>
</dbReference>
<dbReference type="SUPFAM" id="SSF53383">
    <property type="entry name" value="PLP-dependent transferases"/>
    <property type="match status" value="1"/>
</dbReference>
<dbReference type="InterPro" id="IPR000524">
    <property type="entry name" value="Tscrpt_reg_HTH_GntR"/>
</dbReference>
<protein>
    <submittedName>
        <fullName evidence="7">PLP-dependent aminotransferase family protein</fullName>
    </submittedName>
</protein>
<accession>A0A9J6PG30</accession>
<dbReference type="RefSeq" id="WP_269332722.1">
    <property type="nucleotide sequence ID" value="NZ_JAMZFT010000002.1"/>
</dbReference>
<reference evidence="7" key="1">
    <citation type="submission" date="2022-06" db="EMBL/GenBank/DDBJ databases">
        <title>Isolation and Genomics of Futiania mangrovii gen. nov., sp. nov., a Rare and Metabolically-versatile member in the Class Alphaproteobacteria.</title>
        <authorList>
            <person name="Liu L."/>
            <person name="Huang W.-C."/>
            <person name="Pan J."/>
            <person name="Li J."/>
            <person name="Huang Y."/>
            <person name="Du H."/>
            <person name="Liu Y."/>
            <person name="Li M."/>
        </authorList>
    </citation>
    <scope>NUCLEOTIDE SEQUENCE</scope>
    <source>
        <strain evidence="7">FT118</strain>
    </source>
</reference>
<evidence type="ECO:0000256" key="3">
    <source>
        <dbReference type="ARBA" id="ARBA00023015"/>
    </source>
</evidence>
<dbReference type="InterPro" id="IPR036388">
    <property type="entry name" value="WH-like_DNA-bd_sf"/>
</dbReference>
<organism evidence="7 8">
    <name type="scientific">Futiania mangrovi</name>
    <dbReference type="NCBI Taxonomy" id="2959716"/>
    <lineage>
        <taxon>Bacteria</taxon>
        <taxon>Pseudomonadati</taxon>
        <taxon>Pseudomonadota</taxon>
        <taxon>Alphaproteobacteria</taxon>
        <taxon>Futianiales</taxon>
        <taxon>Futianiaceae</taxon>
        <taxon>Futiania</taxon>
    </lineage>
</organism>
<dbReference type="InterPro" id="IPR015421">
    <property type="entry name" value="PyrdxlP-dep_Trfase_major"/>
</dbReference>
<proteinExistence type="inferred from homology"/>
<dbReference type="GO" id="GO:0030170">
    <property type="term" value="F:pyridoxal phosphate binding"/>
    <property type="evidence" value="ECO:0007669"/>
    <property type="project" value="InterPro"/>
</dbReference>
<dbReference type="Pfam" id="PF00392">
    <property type="entry name" value="GntR"/>
    <property type="match status" value="1"/>
</dbReference>
<keyword evidence="7" id="KW-0032">Aminotransferase</keyword>
<evidence type="ECO:0000256" key="5">
    <source>
        <dbReference type="ARBA" id="ARBA00023163"/>
    </source>
</evidence>
<dbReference type="CDD" id="cd00609">
    <property type="entry name" value="AAT_like"/>
    <property type="match status" value="1"/>
</dbReference>
<comment type="similarity">
    <text evidence="1">In the C-terminal section; belongs to the class-I pyridoxal-phosphate-dependent aminotransferase family.</text>
</comment>
<keyword evidence="8" id="KW-1185">Reference proteome</keyword>
<dbReference type="PANTHER" id="PTHR46577">
    <property type="entry name" value="HTH-TYPE TRANSCRIPTIONAL REGULATORY PROTEIN GABR"/>
    <property type="match status" value="1"/>
</dbReference>
<evidence type="ECO:0000313" key="8">
    <source>
        <dbReference type="Proteomes" id="UP001055804"/>
    </source>
</evidence>
<keyword evidence="4" id="KW-0238">DNA-binding</keyword>
<keyword evidence="7" id="KW-0808">Transferase</keyword>
<evidence type="ECO:0000259" key="6">
    <source>
        <dbReference type="PROSITE" id="PS50949"/>
    </source>
</evidence>
<dbReference type="InterPro" id="IPR015424">
    <property type="entry name" value="PyrdxlP-dep_Trfase"/>
</dbReference>
<dbReference type="SUPFAM" id="SSF46785">
    <property type="entry name" value="Winged helix' DNA-binding domain"/>
    <property type="match status" value="1"/>
</dbReference>
<dbReference type="GO" id="GO:0003677">
    <property type="term" value="F:DNA binding"/>
    <property type="evidence" value="ECO:0007669"/>
    <property type="project" value="UniProtKB-KW"/>
</dbReference>
<dbReference type="InterPro" id="IPR036390">
    <property type="entry name" value="WH_DNA-bd_sf"/>
</dbReference>
<evidence type="ECO:0000313" key="7">
    <source>
        <dbReference type="EMBL" id="MCP1336776.1"/>
    </source>
</evidence>
<dbReference type="GO" id="GO:0008483">
    <property type="term" value="F:transaminase activity"/>
    <property type="evidence" value="ECO:0007669"/>
    <property type="project" value="UniProtKB-KW"/>
</dbReference>
<name>A0A9J6PG30_9PROT</name>
<dbReference type="InterPro" id="IPR051446">
    <property type="entry name" value="HTH_trans_reg/aminotransferase"/>
</dbReference>
<evidence type="ECO:0000256" key="1">
    <source>
        <dbReference type="ARBA" id="ARBA00005384"/>
    </source>
</evidence>
<sequence length="478" mass="50181">MVQGLNCNGPEEPAAAGASWCPDLTGIPGPRYLAIVGALEQAVEAGTLAPGARLPTHRGLAHALGVSVHTVSAAYAEAERRGLVSGETGRGTFVLGGGASAGSFFARRRDAGLIDIAINRPVTTREHLDAFRATLTALGADLPEHTVSSCRPVAGMDAHRAAGADWIGRRGLRLPPEQILVTNGAAHGLLVVLAALTRPGDLVVTERLTDNGLIALSGILHFRLQGLETDAEGLLPDAFEAACAAGDVRALSVTPCFTNPTAAMMGTERRQAIAAVARRHGVAIVEDDVYGHLAAHAPAPMAALAPEVSYFVTSFTKTLAPGLRIGYVAAPAEAMARLATHARATSWMAAPLLGEIAARWVSDGTADRLLRRQRALLEDRHKVLARVLDGFGLATAPHAPHAWLTLPEPWRADSFVAEARLNGIALPPTEVFVVGREHAPHAVRLSKGAPEGLALFERALGILAGMLHREPEPRAHDI</sequence>
<keyword evidence="3" id="KW-0805">Transcription regulation</keyword>
<dbReference type="CDD" id="cd07377">
    <property type="entry name" value="WHTH_GntR"/>
    <property type="match status" value="1"/>
</dbReference>
<dbReference type="InterPro" id="IPR004839">
    <property type="entry name" value="Aminotransferase_I/II_large"/>
</dbReference>
<evidence type="ECO:0000256" key="2">
    <source>
        <dbReference type="ARBA" id="ARBA00022898"/>
    </source>
</evidence>
<comment type="caution">
    <text evidence="7">The sequence shown here is derived from an EMBL/GenBank/DDBJ whole genome shotgun (WGS) entry which is preliminary data.</text>
</comment>